<protein>
    <submittedName>
        <fullName evidence="2">Uncharacterized protein</fullName>
    </submittedName>
</protein>
<dbReference type="EMBL" id="LT594323">
    <property type="protein sequence ID" value="SBT37430.1"/>
    <property type="molecule type" value="Genomic_DNA"/>
</dbReference>
<organism evidence="2 3">
    <name type="scientific">Micromonospora auratinigra</name>
    <dbReference type="NCBI Taxonomy" id="261654"/>
    <lineage>
        <taxon>Bacteria</taxon>
        <taxon>Bacillati</taxon>
        <taxon>Actinomycetota</taxon>
        <taxon>Actinomycetes</taxon>
        <taxon>Micromonosporales</taxon>
        <taxon>Micromonosporaceae</taxon>
        <taxon>Micromonospora</taxon>
    </lineage>
</organism>
<gene>
    <name evidence="2" type="ORF">GA0070611_0207</name>
</gene>
<dbReference type="RefSeq" id="WP_157740152.1">
    <property type="nucleotide sequence ID" value="NZ_LT594323.1"/>
</dbReference>
<keyword evidence="3" id="KW-1185">Reference proteome</keyword>
<name>A0A1A8Z0V7_9ACTN</name>
<accession>A0A1A8Z0V7</accession>
<evidence type="ECO:0000256" key="1">
    <source>
        <dbReference type="SAM" id="MobiDB-lite"/>
    </source>
</evidence>
<evidence type="ECO:0000313" key="2">
    <source>
        <dbReference type="EMBL" id="SBT37430.1"/>
    </source>
</evidence>
<dbReference type="PATRIC" id="fig|261654.4.peg.205"/>
<dbReference type="AlphaFoldDB" id="A0A1A8Z0V7"/>
<evidence type="ECO:0000313" key="3">
    <source>
        <dbReference type="Proteomes" id="UP000199385"/>
    </source>
</evidence>
<sequence length="55" mass="5612">MDAPLPLDDLPPAPERPGATVPVDARRAVTVLTRELDALLAPLTGQLEAGVPAGS</sequence>
<dbReference type="OrthoDB" id="3686201at2"/>
<dbReference type="Proteomes" id="UP000199385">
    <property type="component" value="Chromosome I"/>
</dbReference>
<reference evidence="3" key="1">
    <citation type="submission" date="2016-06" db="EMBL/GenBank/DDBJ databases">
        <authorList>
            <person name="Varghese N."/>
            <person name="Submissions Spin"/>
        </authorList>
    </citation>
    <scope>NUCLEOTIDE SEQUENCE [LARGE SCALE GENOMIC DNA]</scope>
    <source>
        <strain evidence="3">DSM 44815</strain>
    </source>
</reference>
<proteinExistence type="predicted"/>
<feature type="region of interest" description="Disordered" evidence="1">
    <location>
        <begin position="1"/>
        <end position="22"/>
    </location>
</feature>